<accession>A0A2K9NZR4</accession>
<name>A0A2K9NZR4_BACTC</name>
<evidence type="ECO:0000256" key="2">
    <source>
        <dbReference type="ARBA" id="ARBA00009840"/>
    </source>
</evidence>
<sequence length="347" mass="40034">MTGEQVIMKEKMTQDLVMMKERMTQDLVGMREKMTQELVAMRERMALELTSTNEKLTKSMQDKLNEISDRVRENLDQGFKKTNETFTSVIERLAKIDEAQKKIESLSTNVVSLQDVLTDKKSRGIFGEVQLHQILSSVFGEKNDNVYKLQFSLSTGVICDSIIFMPGTMGNIVVDSKFPLENYRKMIDLNFTEIERKEFTKEFKANVKKHINDISEKYIIPGETTDQAILFLPAEAIFAEINAYHHDIISHAQGKRVWLVSPTTFMATLTTIQVVIQNVERSKYTNIIHQELNKLGEEFGRYKIRWDKLAQHIDNVSKDVKDIHTTTEKITNRFGQISNVQIDTLIE</sequence>
<dbReference type="Gene3D" id="1.20.120.20">
    <property type="entry name" value="Apolipoprotein"/>
    <property type="match status" value="1"/>
</dbReference>
<keyword evidence="3" id="KW-0175">Coiled coil</keyword>
<evidence type="ECO:0000256" key="1">
    <source>
        <dbReference type="ARBA" id="ARBA00003416"/>
    </source>
</evidence>
<keyword evidence="6" id="KW-1185">Reference proteome</keyword>
<reference evidence="5 6" key="1">
    <citation type="submission" date="2018-01" db="EMBL/GenBank/DDBJ databases">
        <title>Complete genome sequence of Bacteriovorax stolpii DSM12778.</title>
        <authorList>
            <person name="Tang B."/>
            <person name="Chang J."/>
        </authorList>
    </citation>
    <scope>NUCLEOTIDE SEQUENCE [LARGE SCALE GENOMIC DNA]</scope>
    <source>
        <strain evidence="5 6">DSM 12778</strain>
    </source>
</reference>
<gene>
    <name evidence="5" type="ORF">C0V70_05535</name>
</gene>
<dbReference type="PANTHER" id="PTHR30563">
    <property type="entry name" value="DNA RECOMBINATION PROTEIN RMUC"/>
    <property type="match status" value="1"/>
</dbReference>
<dbReference type="Pfam" id="PF02646">
    <property type="entry name" value="RmuC"/>
    <property type="match status" value="1"/>
</dbReference>
<dbReference type="SUPFAM" id="SSF58113">
    <property type="entry name" value="Apolipoprotein A-I"/>
    <property type="match status" value="1"/>
</dbReference>
<dbReference type="PANTHER" id="PTHR30563:SF0">
    <property type="entry name" value="DNA RECOMBINATION PROTEIN RMUC"/>
    <property type="match status" value="1"/>
</dbReference>
<comment type="similarity">
    <text evidence="2">Belongs to the RmuC family.</text>
</comment>
<dbReference type="EMBL" id="CP025704">
    <property type="protein sequence ID" value="AUO00165.1"/>
    <property type="molecule type" value="Genomic_DNA"/>
</dbReference>
<organism evidence="5 6">
    <name type="scientific">Bacteriovorax stolpii</name>
    <name type="common">Bdellovibrio stolpii</name>
    <dbReference type="NCBI Taxonomy" id="960"/>
    <lineage>
        <taxon>Bacteria</taxon>
        <taxon>Pseudomonadati</taxon>
        <taxon>Bdellovibrionota</taxon>
        <taxon>Bacteriovoracia</taxon>
        <taxon>Bacteriovoracales</taxon>
        <taxon>Bacteriovoracaceae</taxon>
        <taxon>Bacteriovorax</taxon>
    </lineage>
</organism>
<dbReference type="InterPro" id="IPR003798">
    <property type="entry name" value="DNA_recombination_RmuC"/>
</dbReference>
<evidence type="ECO:0000256" key="3">
    <source>
        <dbReference type="ARBA" id="ARBA00023054"/>
    </source>
</evidence>
<comment type="function">
    <text evidence="1">Involved in DNA recombination.</text>
</comment>
<dbReference type="OrthoDB" id="9765111at2"/>
<dbReference type="Proteomes" id="UP000235584">
    <property type="component" value="Chromosome"/>
</dbReference>
<evidence type="ECO:0000313" key="5">
    <source>
        <dbReference type="EMBL" id="AUO00165.1"/>
    </source>
</evidence>
<keyword evidence="4" id="KW-0233">DNA recombination</keyword>
<evidence type="ECO:0000313" key="6">
    <source>
        <dbReference type="Proteomes" id="UP000235584"/>
    </source>
</evidence>
<evidence type="ECO:0000256" key="4">
    <source>
        <dbReference type="ARBA" id="ARBA00023172"/>
    </source>
</evidence>
<dbReference type="GO" id="GO:0006310">
    <property type="term" value="P:DNA recombination"/>
    <property type="evidence" value="ECO:0007669"/>
    <property type="project" value="UniProtKB-KW"/>
</dbReference>
<protein>
    <submittedName>
        <fullName evidence="5">DNA recombination protein RmuC</fullName>
    </submittedName>
</protein>
<proteinExistence type="inferred from homology"/>
<dbReference type="KEGG" id="bsto:C0V70_05535"/>
<dbReference type="AlphaFoldDB" id="A0A2K9NZR4"/>